<protein>
    <submittedName>
        <fullName evidence="1">RNF213</fullName>
        <ecNumber evidence="1">2.3.2.27</ecNumber>
    </submittedName>
</protein>
<dbReference type="InterPro" id="IPR031248">
    <property type="entry name" value="RNF213"/>
</dbReference>
<evidence type="ECO:0000313" key="2">
    <source>
        <dbReference type="Proteomes" id="UP000683360"/>
    </source>
</evidence>
<dbReference type="PANTHER" id="PTHR22605">
    <property type="entry name" value="RZ-TYPE DOMAIN-CONTAINING PROTEIN"/>
    <property type="match status" value="1"/>
</dbReference>
<dbReference type="EMBL" id="CAJPWZ010001414">
    <property type="protein sequence ID" value="CAG2214564.1"/>
    <property type="molecule type" value="Genomic_DNA"/>
</dbReference>
<dbReference type="Gene3D" id="3.40.50.300">
    <property type="entry name" value="P-loop containing nucleotide triphosphate hydrolases"/>
    <property type="match status" value="1"/>
</dbReference>
<keyword evidence="2" id="KW-1185">Reference proteome</keyword>
<dbReference type="GO" id="GO:0061630">
    <property type="term" value="F:ubiquitin protein ligase activity"/>
    <property type="evidence" value="ECO:0007669"/>
    <property type="project" value="UniProtKB-EC"/>
</dbReference>
<dbReference type="PANTHER" id="PTHR22605:SF16">
    <property type="entry name" value="E3 UBIQUITIN-PROTEIN LIGASE RNF213"/>
    <property type="match status" value="1"/>
</dbReference>
<accession>A0A8S3S1L4</accession>
<dbReference type="EC" id="2.3.2.27" evidence="1"/>
<keyword evidence="1" id="KW-0012">Acyltransferase</keyword>
<sequence>MSKTSKFKCKSGVFVKAHRHPDIIFHRALALANVRDNVTTDWILAHPIGLIPSALFHDDGTMWKCCKSNIIHFLEEEVCSSFNRPRYDKSHTVLIRYGINPEVVNKISFNGVSNSVDLYSTQEETDTRILLHPLYADNQIFSNRTKSRIGVQSSDNDVLVLCIHNFPKLGNTEELWFQTGSVSNLKDGRRFSPVHEICRSLGPLIVWFRCDIPVVIMGETGCGKTSLVKFMCALQRPAGVHGGTKASDIVEIVQTAERIARLNSQSHNGMFTVLFFDEANTTEAIGLIKEIMCDKCIEGRPIQLHEKLKIVAACNPYRK</sequence>
<comment type="caution">
    <text evidence="1">The sequence shown here is derived from an EMBL/GenBank/DDBJ whole genome shotgun (WGS) entry which is preliminary data.</text>
</comment>
<organism evidence="1 2">
    <name type="scientific">Mytilus edulis</name>
    <name type="common">Blue mussel</name>
    <dbReference type="NCBI Taxonomy" id="6550"/>
    <lineage>
        <taxon>Eukaryota</taxon>
        <taxon>Metazoa</taxon>
        <taxon>Spiralia</taxon>
        <taxon>Lophotrochozoa</taxon>
        <taxon>Mollusca</taxon>
        <taxon>Bivalvia</taxon>
        <taxon>Autobranchia</taxon>
        <taxon>Pteriomorphia</taxon>
        <taxon>Mytilida</taxon>
        <taxon>Mytiloidea</taxon>
        <taxon>Mytilidae</taxon>
        <taxon>Mytilinae</taxon>
        <taxon>Mytilus</taxon>
    </lineage>
</organism>
<gene>
    <name evidence="1" type="ORF">MEDL_28391</name>
</gene>
<dbReference type="Proteomes" id="UP000683360">
    <property type="component" value="Unassembled WGS sequence"/>
</dbReference>
<proteinExistence type="predicted"/>
<keyword evidence="1" id="KW-0808">Transferase</keyword>
<dbReference type="SUPFAM" id="SSF52540">
    <property type="entry name" value="P-loop containing nucleoside triphosphate hydrolases"/>
    <property type="match status" value="1"/>
</dbReference>
<dbReference type="OrthoDB" id="7387685at2759"/>
<dbReference type="AlphaFoldDB" id="A0A8S3S1L4"/>
<dbReference type="InterPro" id="IPR027417">
    <property type="entry name" value="P-loop_NTPase"/>
</dbReference>
<evidence type="ECO:0000313" key="1">
    <source>
        <dbReference type="EMBL" id="CAG2214564.1"/>
    </source>
</evidence>
<name>A0A8S3S1L4_MYTED</name>
<dbReference type="GO" id="GO:0016887">
    <property type="term" value="F:ATP hydrolysis activity"/>
    <property type="evidence" value="ECO:0007669"/>
    <property type="project" value="InterPro"/>
</dbReference>
<reference evidence="1" key="1">
    <citation type="submission" date="2021-03" db="EMBL/GenBank/DDBJ databases">
        <authorList>
            <person name="Bekaert M."/>
        </authorList>
    </citation>
    <scope>NUCLEOTIDE SEQUENCE</scope>
</reference>